<dbReference type="AlphaFoldDB" id="G0NSM2"/>
<protein>
    <submittedName>
        <fullName evidence="3">Uncharacterized protein</fullName>
    </submittedName>
</protein>
<evidence type="ECO:0000313" key="3">
    <source>
        <dbReference type="EMBL" id="EGT36876.1"/>
    </source>
</evidence>
<keyword evidence="1" id="KW-0175">Coiled coil</keyword>
<proteinExistence type="predicted"/>
<sequence>METPVETPSLLPCQVKIKDLEEKCVVLEDIIKTLLDVNKQQKEENAQLRGQNQYIPLLQFQLHQQQQENLQFQVAIRAANAMLEEGSRIGKKTMKDIENATQLFKSERENRERERKLKKIKRTFEEAFGREVKVEIGSGAEEEEDEEEDGEEDEEEGEETDAEEDEE</sequence>
<dbReference type="EMBL" id="GL379939">
    <property type="protein sequence ID" value="EGT36876.1"/>
    <property type="molecule type" value="Genomic_DNA"/>
</dbReference>
<accession>G0NSM2</accession>
<dbReference type="HOGENOM" id="CLU_1679474_0_0_1"/>
<name>G0NSM2_CAEBE</name>
<keyword evidence="4" id="KW-1185">Reference proteome</keyword>
<dbReference type="Proteomes" id="UP000008068">
    <property type="component" value="Unassembled WGS sequence"/>
</dbReference>
<reference evidence="4" key="1">
    <citation type="submission" date="2011-07" db="EMBL/GenBank/DDBJ databases">
        <authorList>
            <consortium name="Caenorhabditis brenneri Sequencing and Analysis Consortium"/>
            <person name="Wilson R.K."/>
        </authorList>
    </citation>
    <scope>NUCLEOTIDE SEQUENCE [LARGE SCALE GENOMIC DNA]</scope>
    <source>
        <strain evidence="4">PB2801</strain>
    </source>
</reference>
<feature type="coiled-coil region" evidence="1">
    <location>
        <begin position="17"/>
        <end position="51"/>
    </location>
</feature>
<evidence type="ECO:0000313" key="4">
    <source>
        <dbReference type="Proteomes" id="UP000008068"/>
    </source>
</evidence>
<feature type="region of interest" description="Disordered" evidence="2">
    <location>
        <begin position="131"/>
        <end position="167"/>
    </location>
</feature>
<organism evidence="4">
    <name type="scientific">Caenorhabditis brenneri</name>
    <name type="common">Nematode worm</name>
    <dbReference type="NCBI Taxonomy" id="135651"/>
    <lineage>
        <taxon>Eukaryota</taxon>
        <taxon>Metazoa</taxon>
        <taxon>Ecdysozoa</taxon>
        <taxon>Nematoda</taxon>
        <taxon>Chromadorea</taxon>
        <taxon>Rhabditida</taxon>
        <taxon>Rhabditina</taxon>
        <taxon>Rhabditomorpha</taxon>
        <taxon>Rhabditoidea</taxon>
        <taxon>Rhabditidae</taxon>
        <taxon>Peloderinae</taxon>
        <taxon>Caenorhabditis</taxon>
    </lineage>
</organism>
<dbReference type="InParanoid" id="G0NSM2"/>
<feature type="compositionally biased region" description="Acidic residues" evidence="2">
    <location>
        <begin position="140"/>
        <end position="167"/>
    </location>
</feature>
<gene>
    <name evidence="3" type="ORF">CAEBREN_23884</name>
</gene>
<evidence type="ECO:0000256" key="2">
    <source>
        <dbReference type="SAM" id="MobiDB-lite"/>
    </source>
</evidence>
<evidence type="ECO:0000256" key="1">
    <source>
        <dbReference type="SAM" id="Coils"/>
    </source>
</evidence>